<keyword evidence="3" id="KW-0449">Lipoprotein</keyword>
<evidence type="ECO:0000256" key="2">
    <source>
        <dbReference type="SAM" id="SignalP"/>
    </source>
</evidence>
<feature type="chain" id="PRO_5007623369" evidence="2">
    <location>
        <begin position="31"/>
        <end position="278"/>
    </location>
</feature>
<feature type="compositionally biased region" description="Basic and acidic residues" evidence="1">
    <location>
        <begin position="127"/>
        <end position="139"/>
    </location>
</feature>
<evidence type="ECO:0000313" key="3">
    <source>
        <dbReference type="EMBL" id="SAK86729.1"/>
    </source>
</evidence>
<gene>
    <name evidence="3" type="ORF">AWB76_06071</name>
</gene>
<feature type="compositionally biased region" description="Low complexity" evidence="1">
    <location>
        <begin position="267"/>
        <end position="278"/>
    </location>
</feature>
<dbReference type="EMBL" id="FCOI02000029">
    <property type="protein sequence ID" value="SAK86729.1"/>
    <property type="molecule type" value="Genomic_DNA"/>
</dbReference>
<sequence length="278" mass="31607">MPSIHLPNFRLSTAPLAAAVLLLCAAGAFAPQRAFAQAAKPIDPGTSVSTRPLDAAAPGSPADDSLKADFAQRQKVLDRRTEENNYRYGVQEHDCYSKFFVNHCLDNARNAMRETRQQIRQEQLALDDERRADRAKQRDQQTAIKRAQYEAEAPQRAANEKASQQAYEDKQRQNALAAAQREADAPQRAANQAAYDRKQADYQKQLDDARARGVQDAQEREQKAQRYEQKQQEAAQHRAEVEARQKEAARKAQEKAQQQEQERQEQLKVQQQQQQQGK</sequence>
<protein>
    <submittedName>
        <fullName evidence="3">Lipoprotein</fullName>
    </submittedName>
</protein>
<evidence type="ECO:0000313" key="4">
    <source>
        <dbReference type="Proteomes" id="UP000054624"/>
    </source>
</evidence>
<evidence type="ECO:0000256" key="1">
    <source>
        <dbReference type="SAM" id="MobiDB-lite"/>
    </source>
</evidence>
<feature type="compositionally biased region" description="Basic and acidic residues" evidence="1">
    <location>
        <begin position="195"/>
        <end position="254"/>
    </location>
</feature>
<feature type="region of interest" description="Disordered" evidence="1">
    <location>
        <begin position="42"/>
        <end position="65"/>
    </location>
</feature>
<keyword evidence="2" id="KW-0732">Signal</keyword>
<feature type="signal peptide" evidence="2">
    <location>
        <begin position="1"/>
        <end position="30"/>
    </location>
</feature>
<organism evidence="3 4">
    <name type="scientific">Caballeronia temeraria</name>
    <dbReference type="NCBI Taxonomy" id="1777137"/>
    <lineage>
        <taxon>Bacteria</taxon>
        <taxon>Pseudomonadati</taxon>
        <taxon>Pseudomonadota</taxon>
        <taxon>Betaproteobacteria</taxon>
        <taxon>Burkholderiales</taxon>
        <taxon>Burkholderiaceae</taxon>
        <taxon>Caballeronia</taxon>
    </lineage>
</organism>
<feature type="region of interest" description="Disordered" evidence="1">
    <location>
        <begin position="127"/>
        <end position="278"/>
    </location>
</feature>
<feature type="compositionally biased region" description="Low complexity" evidence="1">
    <location>
        <begin position="52"/>
        <end position="63"/>
    </location>
</feature>
<reference evidence="4" key="1">
    <citation type="submission" date="2016-01" db="EMBL/GenBank/DDBJ databases">
        <authorList>
            <person name="Peeters Charlotte."/>
        </authorList>
    </citation>
    <scope>NUCLEOTIDE SEQUENCE [LARGE SCALE GENOMIC DNA]</scope>
</reference>
<name>A0A158CWP5_9BURK</name>
<accession>A0A158CWP5</accession>
<dbReference type="Proteomes" id="UP000054624">
    <property type="component" value="Unassembled WGS sequence"/>
</dbReference>
<keyword evidence="4" id="KW-1185">Reference proteome</keyword>
<dbReference type="STRING" id="1777137.AWB76_06071"/>
<dbReference type="AlphaFoldDB" id="A0A158CWP5"/>
<proteinExistence type="predicted"/>